<feature type="domain" description="ABC transmembrane type-1" evidence="13">
    <location>
        <begin position="25"/>
        <end position="302"/>
    </location>
</feature>
<evidence type="ECO:0000256" key="6">
    <source>
        <dbReference type="ARBA" id="ARBA00022741"/>
    </source>
</evidence>
<evidence type="ECO:0000259" key="13">
    <source>
        <dbReference type="PROSITE" id="PS50929"/>
    </source>
</evidence>
<evidence type="ECO:0000256" key="5">
    <source>
        <dbReference type="ARBA" id="ARBA00022692"/>
    </source>
</evidence>
<evidence type="ECO:0000256" key="10">
    <source>
        <dbReference type="ARBA" id="ARBA00023455"/>
    </source>
</evidence>
<dbReference type="SUPFAM" id="SSF52540">
    <property type="entry name" value="P-loop containing nucleoside triphosphate hydrolases"/>
    <property type="match status" value="1"/>
</dbReference>
<accession>A0A7C8FSJ6</accession>
<comment type="caution">
    <text evidence="14">The sequence shown here is derived from an EMBL/GenBank/DDBJ whole genome shotgun (WGS) entry which is preliminary data.</text>
</comment>
<dbReference type="InterPro" id="IPR011527">
    <property type="entry name" value="ABC1_TM_dom"/>
</dbReference>
<feature type="transmembrane region" description="Helical" evidence="11">
    <location>
        <begin position="166"/>
        <end position="184"/>
    </location>
</feature>
<dbReference type="SUPFAM" id="SSF90123">
    <property type="entry name" value="ABC transporter transmembrane region"/>
    <property type="match status" value="1"/>
</dbReference>
<keyword evidence="7 14" id="KW-0067">ATP-binding</keyword>
<dbReference type="PANTHER" id="PTHR43394">
    <property type="entry name" value="ATP-DEPENDENT PERMEASE MDL1, MITOCHONDRIAL"/>
    <property type="match status" value="1"/>
</dbReference>
<keyword evidence="15" id="KW-1185">Reference proteome</keyword>
<dbReference type="InterPro" id="IPR017871">
    <property type="entry name" value="ABC_transporter-like_CS"/>
</dbReference>
<keyword evidence="2" id="KW-0813">Transport</keyword>
<dbReference type="Pfam" id="PF00005">
    <property type="entry name" value="ABC_tran"/>
    <property type="match status" value="1"/>
</dbReference>
<dbReference type="InterPro" id="IPR036640">
    <property type="entry name" value="ABC1_TM_sf"/>
</dbReference>
<feature type="transmembrane region" description="Helical" evidence="11">
    <location>
        <begin position="142"/>
        <end position="160"/>
    </location>
</feature>
<evidence type="ECO:0000256" key="2">
    <source>
        <dbReference type="ARBA" id="ARBA00022448"/>
    </source>
</evidence>
<dbReference type="Gene3D" id="1.20.1560.10">
    <property type="entry name" value="ABC transporter type 1, transmembrane domain"/>
    <property type="match status" value="1"/>
</dbReference>
<evidence type="ECO:0000256" key="9">
    <source>
        <dbReference type="ARBA" id="ARBA00023136"/>
    </source>
</evidence>
<evidence type="ECO:0000256" key="11">
    <source>
        <dbReference type="SAM" id="Phobius"/>
    </source>
</evidence>
<evidence type="ECO:0000256" key="3">
    <source>
        <dbReference type="ARBA" id="ARBA00022475"/>
    </source>
</evidence>
<keyword evidence="3" id="KW-1003">Cell membrane</keyword>
<dbReference type="GO" id="GO:0005524">
    <property type="term" value="F:ATP binding"/>
    <property type="evidence" value="ECO:0007669"/>
    <property type="project" value="UniProtKB-KW"/>
</dbReference>
<comment type="similarity">
    <text evidence="10">Belongs to the ABC transporter superfamily. Siderophore-Fe(3+) uptake transporter (SIUT) (TC 3.A.1.21) family.</text>
</comment>
<dbReference type="FunFam" id="3.40.50.300:FF:000221">
    <property type="entry name" value="Multidrug ABC transporter ATP-binding protein"/>
    <property type="match status" value="1"/>
</dbReference>
<evidence type="ECO:0000259" key="12">
    <source>
        <dbReference type="PROSITE" id="PS50893"/>
    </source>
</evidence>
<feature type="domain" description="ABC transporter" evidence="12">
    <location>
        <begin position="340"/>
        <end position="576"/>
    </location>
</feature>
<dbReference type="GO" id="GO:0005886">
    <property type="term" value="C:plasma membrane"/>
    <property type="evidence" value="ECO:0007669"/>
    <property type="project" value="UniProtKB-SubCell"/>
</dbReference>
<keyword evidence="4" id="KW-0997">Cell inner membrane</keyword>
<feature type="transmembrane region" description="Helical" evidence="11">
    <location>
        <begin position="254"/>
        <end position="272"/>
    </location>
</feature>
<feature type="transmembrane region" description="Helical" evidence="11">
    <location>
        <begin position="284"/>
        <end position="305"/>
    </location>
</feature>
<dbReference type="PROSITE" id="PS50929">
    <property type="entry name" value="ABC_TM1F"/>
    <property type="match status" value="1"/>
</dbReference>
<dbReference type="InterPro" id="IPR003439">
    <property type="entry name" value="ABC_transporter-like_ATP-bd"/>
</dbReference>
<gene>
    <name evidence="14" type="ORF">F8O02_06190</name>
</gene>
<protein>
    <submittedName>
        <fullName evidence="14">ABC transporter ATP-binding protein</fullName>
    </submittedName>
</protein>
<dbReference type="GO" id="GO:0015421">
    <property type="term" value="F:ABC-type oligopeptide transporter activity"/>
    <property type="evidence" value="ECO:0007669"/>
    <property type="project" value="TreeGrafter"/>
</dbReference>
<evidence type="ECO:0000256" key="8">
    <source>
        <dbReference type="ARBA" id="ARBA00022989"/>
    </source>
</evidence>
<dbReference type="Proteomes" id="UP000481339">
    <property type="component" value="Unassembled WGS sequence"/>
</dbReference>
<feature type="transmembrane region" description="Helical" evidence="11">
    <location>
        <begin position="25"/>
        <end position="49"/>
    </location>
</feature>
<dbReference type="InterPro" id="IPR003593">
    <property type="entry name" value="AAA+_ATPase"/>
</dbReference>
<organism evidence="14 15">
    <name type="scientific">Pseudoclavibacter caeni</name>
    <dbReference type="NCBI Taxonomy" id="908846"/>
    <lineage>
        <taxon>Bacteria</taxon>
        <taxon>Bacillati</taxon>
        <taxon>Actinomycetota</taxon>
        <taxon>Actinomycetes</taxon>
        <taxon>Micrococcales</taxon>
        <taxon>Microbacteriaceae</taxon>
        <taxon>Pseudoclavibacter</taxon>
    </lineage>
</organism>
<dbReference type="GO" id="GO:0016887">
    <property type="term" value="F:ATP hydrolysis activity"/>
    <property type="evidence" value="ECO:0007669"/>
    <property type="project" value="InterPro"/>
</dbReference>
<dbReference type="InterPro" id="IPR039421">
    <property type="entry name" value="Type_1_exporter"/>
</dbReference>
<dbReference type="RefSeq" id="WP_158036382.1">
    <property type="nucleotide sequence ID" value="NZ_BAAAZV010000020.1"/>
</dbReference>
<proteinExistence type="inferred from homology"/>
<dbReference type="Pfam" id="PF00664">
    <property type="entry name" value="ABC_membrane"/>
    <property type="match status" value="1"/>
</dbReference>
<comment type="subcellular location">
    <subcellularLocation>
        <location evidence="1">Cell inner membrane</location>
        <topology evidence="1">Multi-pass membrane protein</topology>
    </subcellularLocation>
</comment>
<keyword evidence="6" id="KW-0547">Nucleotide-binding</keyword>
<dbReference type="EMBL" id="WBKA01000004">
    <property type="protein sequence ID" value="KAB1631913.1"/>
    <property type="molecule type" value="Genomic_DNA"/>
</dbReference>
<evidence type="ECO:0000256" key="1">
    <source>
        <dbReference type="ARBA" id="ARBA00004429"/>
    </source>
</evidence>
<evidence type="ECO:0000256" key="4">
    <source>
        <dbReference type="ARBA" id="ARBA00022519"/>
    </source>
</evidence>
<evidence type="ECO:0000256" key="7">
    <source>
        <dbReference type="ARBA" id="ARBA00022840"/>
    </source>
</evidence>
<dbReference type="Gene3D" id="3.40.50.300">
    <property type="entry name" value="P-loop containing nucleotide triphosphate hydrolases"/>
    <property type="match status" value="1"/>
</dbReference>
<dbReference type="PROSITE" id="PS50893">
    <property type="entry name" value="ABC_TRANSPORTER_2"/>
    <property type="match status" value="1"/>
</dbReference>
<evidence type="ECO:0000313" key="15">
    <source>
        <dbReference type="Proteomes" id="UP000481339"/>
    </source>
</evidence>
<keyword evidence="9 11" id="KW-0472">Membrane</keyword>
<sequence>MPPTPVRATLARLTPALRGFRAPTAAAVVCTVGEVAAEIAIPFLMASLIDDGIQAGDRTHVVRLGAVLALLAVVALACGVLAARFAARAGAGLARNLRSDEFAAVQRFSFAKLDDFSEGSIITRLTTDVTNVQTAFMMGVRIAVRAPATLVFALVMAFAVDPGLAGVFLLVVPLLGGALALIATRAHPVFTRVFRTYDRLNTTVQENIRGIRAVKAFVRGPEQEARFTASSAAIQRDFTTAERILAFNMPTMQFAIYLCLLLIAWIGAHQIVGGALTTGELVSIISYAMQILMSLMMLTMVLVLATISWASAERIGAILAERPSLVSPPEAVDVVADGSVTLRHVGFAYDSDGDEPVLVDVNLEIPSGQTVGILGGTGSGKSSLVQLIPRLYDATAGQVLVGGHDVREYSLTALRDAVAIVLQKNVLFAGTIASNLRWGAPDADDAALTRALETAQTAEFVDALPDGLDARVEQGGANFSGGQRQRLCIARALLKTPRILILDDSTSAVDTATEARIRAGLRHALPGTTKIVIAQRVSSVQQADQIVMLDRGRVIACGTHAQLLAHCPEYRELHDSQAAQVPA</sequence>
<reference evidence="14 15" key="1">
    <citation type="submission" date="2019-09" db="EMBL/GenBank/DDBJ databases">
        <title>Phylogeny of genus Pseudoclavibacter and closely related genus.</title>
        <authorList>
            <person name="Li Y."/>
        </authorList>
    </citation>
    <scope>NUCLEOTIDE SEQUENCE [LARGE SCALE GENOMIC DNA]</scope>
    <source>
        <strain evidence="14 15">JCM 16921</strain>
    </source>
</reference>
<keyword evidence="8 11" id="KW-1133">Transmembrane helix</keyword>
<dbReference type="CDD" id="cd18548">
    <property type="entry name" value="ABC_6TM_Tm287_like"/>
    <property type="match status" value="1"/>
</dbReference>
<name>A0A7C8FSJ6_9MICO</name>
<dbReference type="InterPro" id="IPR027417">
    <property type="entry name" value="P-loop_NTPase"/>
</dbReference>
<dbReference type="OrthoDB" id="9806127at2"/>
<dbReference type="SMART" id="SM00382">
    <property type="entry name" value="AAA"/>
    <property type="match status" value="1"/>
</dbReference>
<dbReference type="AlphaFoldDB" id="A0A7C8FSJ6"/>
<feature type="transmembrane region" description="Helical" evidence="11">
    <location>
        <begin position="61"/>
        <end position="87"/>
    </location>
</feature>
<dbReference type="PANTHER" id="PTHR43394:SF1">
    <property type="entry name" value="ATP-BINDING CASSETTE SUB-FAMILY B MEMBER 10, MITOCHONDRIAL"/>
    <property type="match status" value="1"/>
</dbReference>
<dbReference type="PROSITE" id="PS00211">
    <property type="entry name" value="ABC_TRANSPORTER_1"/>
    <property type="match status" value="1"/>
</dbReference>
<evidence type="ECO:0000313" key="14">
    <source>
        <dbReference type="EMBL" id="KAB1631913.1"/>
    </source>
</evidence>
<keyword evidence="5 11" id="KW-0812">Transmembrane</keyword>